<evidence type="ECO:0000256" key="1">
    <source>
        <dbReference type="ARBA" id="ARBA00004651"/>
    </source>
</evidence>
<evidence type="ECO:0000259" key="8">
    <source>
        <dbReference type="Pfam" id="PF01292"/>
    </source>
</evidence>
<keyword evidence="10" id="KW-1185">Reference proteome</keyword>
<evidence type="ECO:0000313" key="10">
    <source>
        <dbReference type="Proteomes" id="UP001596036"/>
    </source>
</evidence>
<accession>A0ABW0SIL0</accession>
<feature type="domain" description="Cytochrome b561 bacterial/Ni-hydrogenase" evidence="8">
    <location>
        <begin position="6"/>
        <end position="171"/>
    </location>
</feature>
<name>A0ABW0SIL0_9GAMM</name>
<dbReference type="EMBL" id="JBHSNM010000001">
    <property type="protein sequence ID" value="MFC5568716.1"/>
    <property type="molecule type" value="Genomic_DNA"/>
</dbReference>
<keyword evidence="3 7" id="KW-0812">Transmembrane</keyword>
<dbReference type="Gene3D" id="1.20.950.20">
    <property type="entry name" value="Transmembrane di-heme cytochromes, Chain C"/>
    <property type="match status" value="1"/>
</dbReference>
<comment type="caution">
    <text evidence="9">The sequence shown here is derived from an EMBL/GenBank/DDBJ whole genome shotgun (WGS) entry which is preliminary data.</text>
</comment>
<dbReference type="PANTHER" id="PTHR30485:SF2">
    <property type="entry name" value="BLL0597 PROTEIN"/>
    <property type="match status" value="1"/>
</dbReference>
<feature type="transmembrane region" description="Helical" evidence="7">
    <location>
        <begin position="13"/>
        <end position="32"/>
    </location>
</feature>
<gene>
    <name evidence="9" type="ORF">ACFPN1_01390</name>
</gene>
<comment type="subcellular location">
    <subcellularLocation>
        <location evidence="1">Cell membrane</location>
        <topology evidence="1">Multi-pass membrane protein</topology>
    </subcellularLocation>
</comment>
<feature type="transmembrane region" description="Helical" evidence="7">
    <location>
        <begin position="103"/>
        <end position="125"/>
    </location>
</feature>
<proteinExistence type="predicted"/>
<evidence type="ECO:0000256" key="6">
    <source>
        <dbReference type="SAM" id="MobiDB-lite"/>
    </source>
</evidence>
<dbReference type="Pfam" id="PF01292">
    <property type="entry name" value="Ni_hydr_CYTB"/>
    <property type="match status" value="1"/>
</dbReference>
<protein>
    <submittedName>
        <fullName evidence="9">Cytochrome b/b6 domain-containing protein</fullName>
    </submittedName>
</protein>
<evidence type="ECO:0000256" key="5">
    <source>
        <dbReference type="ARBA" id="ARBA00023136"/>
    </source>
</evidence>
<feature type="transmembrane region" description="Helical" evidence="7">
    <location>
        <begin position="183"/>
        <end position="205"/>
    </location>
</feature>
<feature type="region of interest" description="Disordered" evidence="6">
    <location>
        <begin position="228"/>
        <end position="253"/>
    </location>
</feature>
<reference evidence="10" key="1">
    <citation type="journal article" date="2019" name="Int. J. Syst. Evol. Microbiol.">
        <title>The Global Catalogue of Microorganisms (GCM) 10K type strain sequencing project: providing services to taxonomists for standard genome sequencing and annotation.</title>
        <authorList>
            <consortium name="The Broad Institute Genomics Platform"/>
            <consortium name="The Broad Institute Genome Sequencing Center for Infectious Disease"/>
            <person name="Wu L."/>
            <person name="Ma J."/>
        </authorList>
    </citation>
    <scope>NUCLEOTIDE SEQUENCE [LARGE SCALE GENOMIC DNA]</scope>
    <source>
        <strain evidence="10">KACC 11407</strain>
    </source>
</reference>
<evidence type="ECO:0000256" key="7">
    <source>
        <dbReference type="SAM" id="Phobius"/>
    </source>
</evidence>
<feature type="compositionally biased region" description="Basic and acidic residues" evidence="6">
    <location>
        <begin position="236"/>
        <end position="253"/>
    </location>
</feature>
<dbReference type="InterPro" id="IPR011577">
    <property type="entry name" value="Cyt_b561_bac/Ni-Hgenase"/>
</dbReference>
<evidence type="ECO:0000256" key="4">
    <source>
        <dbReference type="ARBA" id="ARBA00022989"/>
    </source>
</evidence>
<feature type="transmembrane region" description="Helical" evidence="7">
    <location>
        <begin position="39"/>
        <end position="62"/>
    </location>
</feature>
<dbReference type="Proteomes" id="UP001596036">
    <property type="component" value="Unassembled WGS sequence"/>
</dbReference>
<sequence>MNTVRVYDLPTRAFHWCFAALFVAAYAIANLVDDESARFAWHMLAGIALGVAVLLRLLWGVIGTRHARWSDLSLDPRQLAAYLKGVVAGGGRRWVGHNPASSWAALSMMALALALGASGLAMATGVAPEWVEEAHELMANVFLAIVLLHIGGLVVHVLRHRDALPLSMLSGRKRDLPAETRDVPARGVVAVLALVVLAGTGAQLLRSYDPASGTLALFGTTLALGEAARESGAGSESHDVADGHEDGHEASED</sequence>
<keyword evidence="5 7" id="KW-0472">Membrane</keyword>
<organism evidence="9 10">
    <name type="scientific">Lysobacter yangpyeongensis</name>
    <dbReference type="NCBI Taxonomy" id="346182"/>
    <lineage>
        <taxon>Bacteria</taxon>
        <taxon>Pseudomonadati</taxon>
        <taxon>Pseudomonadota</taxon>
        <taxon>Gammaproteobacteria</taxon>
        <taxon>Lysobacterales</taxon>
        <taxon>Lysobacteraceae</taxon>
        <taxon>Lysobacter</taxon>
    </lineage>
</organism>
<keyword evidence="4 7" id="KW-1133">Transmembrane helix</keyword>
<evidence type="ECO:0000313" key="9">
    <source>
        <dbReference type="EMBL" id="MFC5568716.1"/>
    </source>
</evidence>
<dbReference type="RefSeq" id="WP_386752347.1">
    <property type="nucleotide sequence ID" value="NZ_JBHSNM010000001.1"/>
</dbReference>
<feature type="transmembrane region" description="Helical" evidence="7">
    <location>
        <begin position="137"/>
        <end position="158"/>
    </location>
</feature>
<evidence type="ECO:0000256" key="3">
    <source>
        <dbReference type="ARBA" id="ARBA00022692"/>
    </source>
</evidence>
<dbReference type="SUPFAM" id="SSF81342">
    <property type="entry name" value="Transmembrane di-heme cytochromes"/>
    <property type="match status" value="1"/>
</dbReference>
<dbReference type="PANTHER" id="PTHR30485">
    <property type="entry name" value="NI/FE-HYDROGENASE 1 B-TYPE CYTOCHROME SUBUNIT"/>
    <property type="match status" value="1"/>
</dbReference>
<evidence type="ECO:0000256" key="2">
    <source>
        <dbReference type="ARBA" id="ARBA00022475"/>
    </source>
</evidence>
<keyword evidence="2" id="KW-1003">Cell membrane</keyword>
<dbReference type="InterPro" id="IPR051542">
    <property type="entry name" value="Hydrogenase_cytochrome"/>
</dbReference>
<dbReference type="InterPro" id="IPR016174">
    <property type="entry name" value="Di-haem_cyt_TM"/>
</dbReference>